<evidence type="ECO:0000256" key="4">
    <source>
        <dbReference type="ARBA" id="ARBA00022737"/>
    </source>
</evidence>
<dbReference type="InterPro" id="IPR008139">
    <property type="entry name" value="SaposinB_dom"/>
</dbReference>
<keyword evidence="10" id="KW-1185">Reference proteome</keyword>
<evidence type="ECO:0000259" key="8">
    <source>
        <dbReference type="PROSITE" id="PS51110"/>
    </source>
</evidence>
<keyword evidence="3" id="KW-0732">Signal</keyword>
<evidence type="ECO:0000256" key="1">
    <source>
        <dbReference type="ARBA" id="ARBA00004613"/>
    </source>
</evidence>
<dbReference type="InterPro" id="IPR051428">
    <property type="entry name" value="Sphingo_Act-Surfact_Prot"/>
</dbReference>
<dbReference type="InterPro" id="IPR011001">
    <property type="entry name" value="Saposin-like"/>
</dbReference>
<dbReference type="PROSITE" id="PS51110">
    <property type="entry name" value="SAP_A"/>
    <property type="match status" value="1"/>
</dbReference>
<evidence type="ECO:0000313" key="10">
    <source>
        <dbReference type="Proteomes" id="UP001059041"/>
    </source>
</evidence>
<keyword evidence="2" id="KW-0964">Secreted</keyword>
<dbReference type="AlphaFoldDB" id="A0A9W7T7F3"/>
<dbReference type="Proteomes" id="UP001059041">
    <property type="component" value="Linkage Group LG22"/>
</dbReference>
<evidence type="ECO:0000256" key="5">
    <source>
        <dbReference type="ARBA" id="ARBA00023157"/>
    </source>
</evidence>
<dbReference type="InterPro" id="IPR008138">
    <property type="entry name" value="SapB_2"/>
</dbReference>
<dbReference type="InterPro" id="IPR003119">
    <property type="entry name" value="SAP_A"/>
</dbReference>
<accession>A0A9W7T7F3</accession>
<feature type="domain" description="Saposin B-type" evidence="7">
    <location>
        <begin position="184"/>
        <end position="264"/>
    </location>
</feature>
<keyword evidence="6" id="KW-0325">Glycoprotein</keyword>
<keyword evidence="4" id="KW-0677">Repeat</keyword>
<evidence type="ECO:0000256" key="2">
    <source>
        <dbReference type="ARBA" id="ARBA00022525"/>
    </source>
</evidence>
<protein>
    <submittedName>
        <fullName evidence="9">Proactivator polypeptide-like</fullName>
    </submittedName>
</protein>
<dbReference type="EMBL" id="JAFHDT010000022">
    <property type="protein sequence ID" value="KAI7793078.1"/>
    <property type="molecule type" value="Genomic_DNA"/>
</dbReference>
<dbReference type="GO" id="GO:0005576">
    <property type="term" value="C:extracellular region"/>
    <property type="evidence" value="ECO:0007669"/>
    <property type="project" value="UniProtKB-SubCell"/>
</dbReference>
<proteinExistence type="predicted"/>
<organism evidence="9 10">
    <name type="scientific">Triplophysa rosa</name>
    <name type="common">Cave loach</name>
    <dbReference type="NCBI Taxonomy" id="992332"/>
    <lineage>
        <taxon>Eukaryota</taxon>
        <taxon>Metazoa</taxon>
        <taxon>Chordata</taxon>
        <taxon>Craniata</taxon>
        <taxon>Vertebrata</taxon>
        <taxon>Euteleostomi</taxon>
        <taxon>Actinopterygii</taxon>
        <taxon>Neopterygii</taxon>
        <taxon>Teleostei</taxon>
        <taxon>Ostariophysi</taxon>
        <taxon>Cypriniformes</taxon>
        <taxon>Nemacheilidae</taxon>
        <taxon>Triplophysa</taxon>
    </lineage>
</organism>
<comment type="subcellular location">
    <subcellularLocation>
        <location evidence="1">Secreted</location>
    </subcellularLocation>
</comment>
<dbReference type="Gene3D" id="1.10.225.10">
    <property type="entry name" value="Saposin-like"/>
    <property type="match status" value="3"/>
</dbReference>
<feature type="domain" description="Saposin B-type" evidence="7">
    <location>
        <begin position="1"/>
        <end position="67"/>
    </location>
</feature>
<evidence type="ECO:0000259" key="7">
    <source>
        <dbReference type="PROSITE" id="PS50015"/>
    </source>
</evidence>
<dbReference type="PROSITE" id="PS50015">
    <property type="entry name" value="SAP_B"/>
    <property type="match status" value="3"/>
</dbReference>
<feature type="domain" description="Saposin B-type" evidence="7">
    <location>
        <begin position="92"/>
        <end position="173"/>
    </location>
</feature>
<reference evidence="9" key="1">
    <citation type="submission" date="2021-02" db="EMBL/GenBank/DDBJ databases">
        <title>Comparative genomics reveals that relaxation of natural selection precedes convergent phenotypic evolution of cavefish.</title>
        <authorList>
            <person name="Peng Z."/>
        </authorList>
    </citation>
    <scope>NUCLEOTIDE SEQUENCE</scope>
    <source>
        <tissue evidence="9">Muscle</tissue>
    </source>
</reference>
<dbReference type="SMART" id="SM00162">
    <property type="entry name" value="SAPA"/>
    <property type="match status" value="1"/>
</dbReference>
<dbReference type="SUPFAM" id="SSF47862">
    <property type="entry name" value="Saposin"/>
    <property type="match status" value="3"/>
</dbReference>
<evidence type="ECO:0000256" key="3">
    <source>
        <dbReference type="ARBA" id="ARBA00022729"/>
    </source>
</evidence>
<gene>
    <name evidence="9" type="ORF">IRJ41_004330</name>
</gene>
<sequence>MDLLSDKDFQDRIINTLEDLCDMMPAQVTQICHTQVEKIIPIAIGFFTSCMKPDQICKSLRLCEGRDSGEMRDLLLNHISKTVTMPPMKLGASIQCCLCTYTVSTLENLFPKDKTESAITALFERLCSEFPALVQSQCNKMVEKYVKLLIDMLLNKTSPNFICTLLGLCGMQEEPIIGLVADTVRSDCETCLTLAVLTRMYLSSNATEIQTASFLDSVCQMHPYAMPKCKTYARRYGKQLFTFLGKEQEALGVCKKVNLCVTGDREADPCTLGVNYRCKDLQTALNCGAVSFCQKNVWG</sequence>
<feature type="domain" description="Saposin A-type" evidence="8">
    <location>
        <begin position="263"/>
        <end position="299"/>
    </location>
</feature>
<name>A0A9W7T7F3_TRIRA</name>
<keyword evidence="5" id="KW-1015">Disulfide bond</keyword>
<dbReference type="PANTHER" id="PTHR11480">
    <property type="entry name" value="SAPOSIN-RELATED"/>
    <property type="match status" value="1"/>
</dbReference>
<dbReference type="SMART" id="SM00741">
    <property type="entry name" value="SapB"/>
    <property type="match status" value="3"/>
</dbReference>
<evidence type="ECO:0000256" key="6">
    <source>
        <dbReference type="ARBA" id="ARBA00023180"/>
    </source>
</evidence>
<dbReference type="Pfam" id="PF03489">
    <property type="entry name" value="SapB_2"/>
    <property type="match status" value="2"/>
</dbReference>
<comment type="caution">
    <text evidence="9">The sequence shown here is derived from an EMBL/GenBank/DDBJ whole genome shotgun (WGS) entry which is preliminary data.</text>
</comment>
<dbReference type="Pfam" id="PF02199">
    <property type="entry name" value="SapA"/>
    <property type="match status" value="1"/>
</dbReference>
<evidence type="ECO:0000313" key="9">
    <source>
        <dbReference type="EMBL" id="KAI7793078.1"/>
    </source>
</evidence>